<feature type="domain" description="F-box" evidence="1">
    <location>
        <begin position="28"/>
        <end position="66"/>
    </location>
</feature>
<sequence length="398" mass="47948">MAKGRYFNKNKYQPRKRKLDENFEFFKWKCLAPELRLFIIKKMDLKTKLRFSQCSKNSRSFVTSLKDVISKIEISDIPHDYATNPLNEHHYDAQIPNGEWNRIIRDESLRRRQGLEPQLKNGCREKLKISHNIYDNNDNWRQQTCDYWIEFEQFEGNKTLVKYRNWPIYLYGNGEVKWEKIEEGDTSTVTLRYLEYYLEQWGNVCPAFSFRTEDISTTDVNLNRMNNLRELQGGYYEWEGNIRGCISYDKLMNLDKLDICDDEYTDFKDVKDFQGTKLIIQCEFEEDELNPMLLLLKKGEILPNIRYFLLKTNSIHEYVKDFKVMEHLKDLEIFQLKAIYDIESDCDDEEESYEEEEIYSNCKFSMKSLNRDGQYNVKILMEYDTFSMQIIWKDNSLE</sequence>
<dbReference type="InterPro" id="IPR001810">
    <property type="entry name" value="F-box_dom"/>
</dbReference>
<organism evidence="2 3">
    <name type="scientific">Caenorhabditis angaria</name>
    <dbReference type="NCBI Taxonomy" id="860376"/>
    <lineage>
        <taxon>Eukaryota</taxon>
        <taxon>Metazoa</taxon>
        <taxon>Ecdysozoa</taxon>
        <taxon>Nematoda</taxon>
        <taxon>Chromadorea</taxon>
        <taxon>Rhabditida</taxon>
        <taxon>Rhabditina</taxon>
        <taxon>Rhabditomorpha</taxon>
        <taxon>Rhabditoidea</taxon>
        <taxon>Rhabditidae</taxon>
        <taxon>Peloderinae</taxon>
        <taxon>Caenorhabditis</taxon>
    </lineage>
</organism>
<evidence type="ECO:0000259" key="1">
    <source>
        <dbReference type="Pfam" id="PF00646"/>
    </source>
</evidence>
<dbReference type="AlphaFoldDB" id="A0A9P1IZB3"/>
<protein>
    <recommendedName>
        <fullName evidence="1">F-box domain-containing protein</fullName>
    </recommendedName>
</protein>
<proteinExistence type="predicted"/>
<gene>
    <name evidence="2" type="ORF">CAMP_LOCUS16451</name>
</gene>
<name>A0A9P1IZB3_9PELO</name>
<dbReference type="Proteomes" id="UP001152747">
    <property type="component" value="Unassembled WGS sequence"/>
</dbReference>
<accession>A0A9P1IZB3</accession>
<dbReference type="EMBL" id="CANHGI010000005">
    <property type="protein sequence ID" value="CAI5453814.1"/>
    <property type="molecule type" value="Genomic_DNA"/>
</dbReference>
<dbReference type="Pfam" id="PF00646">
    <property type="entry name" value="F-box"/>
    <property type="match status" value="1"/>
</dbReference>
<comment type="caution">
    <text evidence="2">The sequence shown here is derived from an EMBL/GenBank/DDBJ whole genome shotgun (WGS) entry which is preliminary data.</text>
</comment>
<keyword evidence="3" id="KW-1185">Reference proteome</keyword>
<evidence type="ECO:0000313" key="3">
    <source>
        <dbReference type="Proteomes" id="UP001152747"/>
    </source>
</evidence>
<evidence type="ECO:0000313" key="2">
    <source>
        <dbReference type="EMBL" id="CAI5453814.1"/>
    </source>
</evidence>
<reference evidence="2" key="1">
    <citation type="submission" date="2022-11" db="EMBL/GenBank/DDBJ databases">
        <authorList>
            <person name="Kikuchi T."/>
        </authorList>
    </citation>
    <scope>NUCLEOTIDE SEQUENCE</scope>
    <source>
        <strain evidence="2">PS1010</strain>
    </source>
</reference>